<dbReference type="PATRIC" id="fig|1150625.3.peg.1421"/>
<evidence type="ECO:0000313" key="2">
    <source>
        <dbReference type="Proteomes" id="UP000074108"/>
    </source>
</evidence>
<keyword evidence="2" id="KW-1185">Reference proteome</keyword>
<dbReference type="RefSeq" id="WP_010172610.1">
    <property type="nucleotide sequence ID" value="NZ_LDYG01000025.1"/>
</dbReference>
<comment type="caution">
    <text evidence="1">The sequence shown here is derived from an EMBL/GenBank/DDBJ whole genome shotgun (WGS) entry which is preliminary data.</text>
</comment>
<sequence length="74" mass="8620">MTYDQLKTSLSILIQNPESDIIFTCKKSVSGQSVKVSYSHHQFNLYTEEHRIGSYDCIDELIQILLQDDMESYQ</sequence>
<reference evidence="1 2" key="1">
    <citation type="journal article" date="2016" name="Front. Microbiol.">
        <title>Microevolution Analysis of Bacillus coahuilensis Unveils Differences in Phosphorus Acquisition Strategies and Their Regulation.</title>
        <authorList>
            <person name="Gomez-Lunar Z."/>
            <person name="Hernandez-Gonzalez I."/>
            <person name="Rodriguez-Torres M.D."/>
            <person name="Souza V."/>
            <person name="Olmedo-Alvarez G."/>
        </authorList>
    </citation>
    <scope>NUCLEOTIDE SEQUENCE [LARGE SCALE GENOMIC DNA]</scope>
    <source>
        <strain evidence="2">p1.1.43</strain>
    </source>
</reference>
<evidence type="ECO:0008006" key="3">
    <source>
        <dbReference type="Google" id="ProtNLM"/>
    </source>
</evidence>
<dbReference type="AlphaFoldDB" id="A0A147K9F3"/>
<protein>
    <recommendedName>
        <fullName evidence="3">DUF1797 family protein</fullName>
    </recommendedName>
</protein>
<dbReference type="Proteomes" id="UP000074108">
    <property type="component" value="Unassembled WGS sequence"/>
</dbReference>
<organism evidence="1 2">
    <name type="scientific">Bacillus coahuilensis p1.1.43</name>
    <dbReference type="NCBI Taxonomy" id="1150625"/>
    <lineage>
        <taxon>Bacteria</taxon>
        <taxon>Bacillati</taxon>
        <taxon>Bacillota</taxon>
        <taxon>Bacilli</taxon>
        <taxon>Bacillales</taxon>
        <taxon>Bacillaceae</taxon>
        <taxon>Bacillus</taxon>
    </lineage>
</organism>
<proteinExistence type="predicted"/>
<accession>A0A147K9F3</accession>
<evidence type="ECO:0000313" key="1">
    <source>
        <dbReference type="EMBL" id="KUP06911.1"/>
    </source>
</evidence>
<dbReference type="EMBL" id="LDYG01000025">
    <property type="protein sequence ID" value="KUP06911.1"/>
    <property type="molecule type" value="Genomic_DNA"/>
</dbReference>
<gene>
    <name evidence="1" type="ORF">Q75_06780</name>
</gene>
<name>A0A147K9F3_9BACI</name>